<feature type="region of interest" description="Disordered" evidence="5">
    <location>
        <begin position="1"/>
        <end position="88"/>
    </location>
</feature>
<dbReference type="PROSITE" id="PS00444">
    <property type="entry name" value="POLYPRENYL_SYNTHASE_2"/>
    <property type="match status" value="1"/>
</dbReference>
<accession>A0A8H3I780</accession>
<feature type="compositionally biased region" description="Low complexity" evidence="5">
    <location>
        <begin position="16"/>
        <end position="41"/>
    </location>
</feature>
<keyword evidence="3" id="KW-0460">Magnesium</keyword>
<evidence type="ECO:0000256" key="2">
    <source>
        <dbReference type="ARBA" id="ARBA00022723"/>
    </source>
</evidence>
<dbReference type="InterPro" id="IPR000092">
    <property type="entry name" value="Polyprenyl_synt"/>
</dbReference>
<dbReference type="InterPro" id="IPR033749">
    <property type="entry name" value="Polyprenyl_synt_CS"/>
</dbReference>
<gene>
    <name evidence="6" type="primary">BTS1_1</name>
    <name evidence="6" type="ORF">HETSPECPRED_000096</name>
</gene>
<dbReference type="Gene3D" id="1.10.600.10">
    <property type="entry name" value="Farnesyl Diphosphate Synthase"/>
    <property type="match status" value="1"/>
</dbReference>
<evidence type="ECO:0000256" key="4">
    <source>
        <dbReference type="RuleBase" id="RU004466"/>
    </source>
</evidence>
<keyword evidence="2" id="KW-0479">Metal-binding</keyword>
<organism evidence="6 7">
    <name type="scientific">Heterodermia speciosa</name>
    <dbReference type="NCBI Taxonomy" id="116794"/>
    <lineage>
        <taxon>Eukaryota</taxon>
        <taxon>Fungi</taxon>
        <taxon>Dikarya</taxon>
        <taxon>Ascomycota</taxon>
        <taxon>Pezizomycotina</taxon>
        <taxon>Lecanoromycetes</taxon>
        <taxon>OSLEUM clade</taxon>
        <taxon>Lecanoromycetidae</taxon>
        <taxon>Caliciales</taxon>
        <taxon>Physciaceae</taxon>
        <taxon>Heterodermia</taxon>
    </lineage>
</organism>
<dbReference type="Proteomes" id="UP000664521">
    <property type="component" value="Unassembled WGS sequence"/>
</dbReference>
<comment type="similarity">
    <text evidence="4">Belongs to the FPP/GGPP synthase family.</text>
</comment>
<evidence type="ECO:0000313" key="6">
    <source>
        <dbReference type="EMBL" id="CAF9903039.1"/>
    </source>
</evidence>
<dbReference type="GO" id="GO:0004659">
    <property type="term" value="F:prenyltransferase activity"/>
    <property type="evidence" value="ECO:0007669"/>
    <property type="project" value="InterPro"/>
</dbReference>
<dbReference type="GO" id="GO:0046165">
    <property type="term" value="P:alcohol biosynthetic process"/>
    <property type="evidence" value="ECO:0007669"/>
    <property type="project" value="UniProtKB-ARBA"/>
</dbReference>
<reference evidence="6" key="1">
    <citation type="submission" date="2021-03" db="EMBL/GenBank/DDBJ databases">
        <authorList>
            <person name="Tagirdzhanova G."/>
        </authorList>
    </citation>
    <scope>NUCLEOTIDE SEQUENCE</scope>
</reference>
<dbReference type="CDD" id="cd00685">
    <property type="entry name" value="Trans_IPPS_HT"/>
    <property type="match status" value="1"/>
</dbReference>
<dbReference type="GO" id="GO:0043386">
    <property type="term" value="P:mycotoxin biosynthetic process"/>
    <property type="evidence" value="ECO:0007669"/>
    <property type="project" value="UniProtKB-ARBA"/>
</dbReference>
<dbReference type="Pfam" id="PF00348">
    <property type="entry name" value="polyprenyl_synt"/>
    <property type="match status" value="1"/>
</dbReference>
<dbReference type="OrthoDB" id="6921389at2759"/>
<dbReference type="SUPFAM" id="SSF48576">
    <property type="entry name" value="Terpenoid synthases"/>
    <property type="match status" value="1"/>
</dbReference>
<comment type="caution">
    <text evidence="6">The sequence shown here is derived from an EMBL/GenBank/DDBJ whole genome shotgun (WGS) entry which is preliminary data.</text>
</comment>
<dbReference type="PROSITE" id="PS00723">
    <property type="entry name" value="POLYPRENYL_SYNTHASE_1"/>
    <property type="match status" value="1"/>
</dbReference>
<dbReference type="GO" id="GO:0046872">
    <property type="term" value="F:metal ion binding"/>
    <property type="evidence" value="ECO:0007669"/>
    <property type="project" value="UniProtKB-KW"/>
</dbReference>
<keyword evidence="7" id="KW-1185">Reference proteome</keyword>
<dbReference type="PANTHER" id="PTHR12001">
    <property type="entry name" value="GERANYLGERANYL PYROPHOSPHATE SYNTHASE"/>
    <property type="match status" value="1"/>
</dbReference>
<sequence>MVSEQFQSPNFIPPRTSSSGLSTSFLQSPSPVTPQSPTKPVLRPVPEGDWIAQRRRSHTPSTSLDLNSSSFSTSPRKHDSITHRLGGQKWSPDKEKILRGPFDYMYDHPGKNLRKALITAFNAWLQVPEESLGIITKVVGMLHTASLLVDDVEDSSILRRGIPVAHNIFGTAQTINSANYVYFQALEELVKLNNAKVVQIYTEELINLHRGQGMDLFWRDTLTCPSEDEYLEMVGNKTGGLFRLAVKLMQAESNSDKDYVPLVNLIGALFQIRDDYLNLASTEYTSNKGFCEDLTEGKFSFPIIHSIRTNPSNLQLINIIKQKTTDAEVKRYAVAYMKSTGSFDYCRKFMKDLHTKSVAMMSAMEENTEAGNGVRAILDKMVVE</sequence>
<dbReference type="EMBL" id="CAJPDS010000001">
    <property type="protein sequence ID" value="CAF9903039.1"/>
    <property type="molecule type" value="Genomic_DNA"/>
</dbReference>
<dbReference type="PANTHER" id="PTHR12001:SF44">
    <property type="entry name" value="GERANYLGERANYL PYROPHOSPHATE SYNTHASE"/>
    <property type="match status" value="1"/>
</dbReference>
<name>A0A8H3I780_9LECA</name>
<protein>
    <submittedName>
        <fullName evidence="6">Geranylgeranyl pyrophosphate synthetase</fullName>
    </submittedName>
</protein>
<feature type="compositionally biased region" description="Polar residues" evidence="5">
    <location>
        <begin position="1"/>
        <end position="10"/>
    </location>
</feature>
<dbReference type="InterPro" id="IPR008949">
    <property type="entry name" value="Isoprenoid_synthase_dom_sf"/>
</dbReference>
<evidence type="ECO:0000313" key="7">
    <source>
        <dbReference type="Proteomes" id="UP000664521"/>
    </source>
</evidence>
<evidence type="ECO:0000256" key="1">
    <source>
        <dbReference type="ARBA" id="ARBA00022679"/>
    </source>
</evidence>
<keyword evidence="1 4" id="KW-0808">Transferase</keyword>
<proteinExistence type="inferred from homology"/>
<dbReference type="SFLD" id="SFLDS00005">
    <property type="entry name" value="Isoprenoid_Synthase_Type_I"/>
    <property type="match status" value="1"/>
</dbReference>
<dbReference type="GO" id="GO:0008299">
    <property type="term" value="P:isoprenoid biosynthetic process"/>
    <property type="evidence" value="ECO:0007669"/>
    <property type="project" value="InterPro"/>
</dbReference>
<dbReference type="AlphaFoldDB" id="A0A8H3I780"/>
<evidence type="ECO:0000256" key="3">
    <source>
        <dbReference type="ARBA" id="ARBA00022842"/>
    </source>
</evidence>
<evidence type="ECO:0000256" key="5">
    <source>
        <dbReference type="SAM" id="MobiDB-lite"/>
    </source>
</evidence>
<feature type="compositionally biased region" description="Low complexity" evidence="5">
    <location>
        <begin position="61"/>
        <end position="74"/>
    </location>
</feature>